<organism evidence="2">
    <name type="scientific">marine sediment metagenome</name>
    <dbReference type="NCBI Taxonomy" id="412755"/>
    <lineage>
        <taxon>unclassified sequences</taxon>
        <taxon>metagenomes</taxon>
        <taxon>ecological metagenomes</taxon>
    </lineage>
</organism>
<sequence>MYLYQTRFGSLYLHIGVISSVFMVGLTTGAALISSLVNRESRIEDRASRYEILLFAVILVHSSILATIAFWPAESASTYGGHLIFAIAFALCGLCAGSYFPLAARQLADSAFETGQAGSKLETADHIGASAGGLLTGLALVPVLGTKVTLFVFILLIMANIPLAALRMHKPAPLLAFARKQGGSLATTAFRLRRLGYILFGIGLSV</sequence>
<reference evidence="2" key="1">
    <citation type="journal article" date="2014" name="Front. Microbiol.">
        <title>High frequency of phylogenetically diverse reductive dehalogenase-homologous genes in deep subseafloor sedimentary metagenomes.</title>
        <authorList>
            <person name="Kawai M."/>
            <person name="Futagami T."/>
            <person name="Toyoda A."/>
            <person name="Takaki Y."/>
            <person name="Nishi S."/>
            <person name="Hori S."/>
            <person name="Arai W."/>
            <person name="Tsubouchi T."/>
            <person name="Morono Y."/>
            <person name="Uchiyama I."/>
            <person name="Ito T."/>
            <person name="Fujiyama A."/>
            <person name="Inagaki F."/>
            <person name="Takami H."/>
        </authorList>
    </citation>
    <scope>NUCLEOTIDE SEQUENCE</scope>
    <source>
        <strain evidence="2">Expedition CK06-06</strain>
    </source>
</reference>
<name>X1MX42_9ZZZZ</name>
<proteinExistence type="predicted"/>
<dbReference type="InterPro" id="IPR036259">
    <property type="entry name" value="MFS_trans_sf"/>
</dbReference>
<feature type="non-terminal residue" evidence="2">
    <location>
        <position position="206"/>
    </location>
</feature>
<dbReference type="EMBL" id="BARV01020998">
    <property type="protein sequence ID" value="GAI19255.1"/>
    <property type="molecule type" value="Genomic_DNA"/>
</dbReference>
<feature type="transmembrane region" description="Helical" evidence="1">
    <location>
        <begin position="83"/>
        <end position="102"/>
    </location>
</feature>
<keyword evidence="1" id="KW-0812">Transmembrane</keyword>
<dbReference type="SUPFAM" id="SSF103473">
    <property type="entry name" value="MFS general substrate transporter"/>
    <property type="match status" value="1"/>
</dbReference>
<keyword evidence="1" id="KW-1133">Transmembrane helix</keyword>
<feature type="transmembrane region" description="Helical" evidence="1">
    <location>
        <begin position="50"/>
        <end position="71"/>
    </location>
</feature>
<evidence type="ECO:0008006" key="3">
    <source>
        <dbReference type="Google" id="ProtNLM"/>
    </source>
</evidence>
<dbReference type="Gene3D" id="1.20.1250.20">
    <property type="entry name" value="MFS general substrate transporter like domains"/>
    <property type="match status" value="1"/>
</dbReference>
<evidence type="ECO:0000313" key="2">
    <source>
        <dbReference type="EMBL" id="GAI19255.1"/>
    </source>
</evidence>
<comment type="caution">
    <text evidence="2">The sequence shown here is derived from an EMBL/GenBank/DDBJ whole genome shotgun (WGS) entry which is preliminary data.</text>
</comment>
<keyword evidence="1" id="KW-0472">Membrane</keyword>
<evidence type="ECO:0000256" key="1">
    <source>
        <dbReference type="SAM" id="Phobius"/>
    </source>
</evidence>
<feature type="transmembrane region" description="Helical" evidence="1">
    <location>
        <begin position="12"/>
        <end position="38"/>
    </location>
</feature>
<accession>X1MX42</accession>
<dbReference type="AlphaFoldDB" id="X1MX42"/>
<protein>
    <recommendedName>
        <fullName evidence="3">Major facilitator superfamily (MFS) profile domain-containing protein</fullName>
    </recommendedName>
</protein>
<feature type="transmembrane region" description="Helical" evidence="1">
    <location>
        <begin position="148"/>
        <end position="166"/>
    </location>
</feature>
<gene>
    <name evidence="2" type="ORF">S06H3_34897</name>
</gene>